<dbReference type="Proteomes" id="UP000020595">
    <property type="component" value="Unassembled WGS sequence"/>
</dbReference>
<accession>A0A009HZI0</accession>
<evidence type="ECO:0000256" key="1">
    <source>
        <dbReference type="SAM" id="MobiDB-lite"/>
    </source>
</evidence>
<gene>
    <name evidence="2" type="primary">umuD</name>
    <name evidence="2" type="ORF">J512_3780</name>
</gene>
<dbReference type="AlphaFoldDB" id="A0A009HZI0"/>
<proteinExistence type="predicted"/>
<evidence type="ECO:0000313" key="3">
    <source>
        <dbReference type="Proteomes" id="UP000020595"/>
    </source>
</evidence>
<feature type="region of interest" description="Disordered" evidence="1">
    <location>
        <begin position="1"/>
        <end position="22"/>
    </location>
</feature>
<protein>
    <submittedName>
        <fullName evidence="2">Component of DNA polymerase V domain protein</fullName>
        <ecNumber evidence="2">3.4.21.-</ecNumber>
    </submittedName>
</protein>
<comment type="caution">
    <text evidence="2">The sequence shown here is derived from an EMBL/GenBank/DDBJ whole genome shotgun (WGS) entry which is preliminary data.</text>
</comment>
<sequence length="94" mass="10484">MDEFQHGGAREGAGRKPVHEGPTKVIRVPEARVLEIRQYLDQIKKPARNDVASITPVEARTHYEIPVALQKVAAGFPSPALFPYCSFCQCAEFF</sequence>
<dbReference type="GO" id="GO:0016787">
    <property type="term" value="F:hydrolase activity"/>
    <property type="evidence" value="ECO:0007669"/>
    <property type="project" value="UniProtKB-KW"/>
</dbReference>
<dbReference type="RefSeq" id="WP_000343269.1">
    <property type="nucleotide sequence ID" value="NZ_JEWH01000074.1"/>
</dbReference>
<evidence type="ECO:0000313" key="2">
    <source>
        <dbReference type="EMBL" id="EXB03766.1"/>
    </source>
</evidence>
<keyword evidence="2" id="KW-0378">Hydrolase</keyword>
<reference evidence="2 3" key="1">
    <citation type="submission" date="2014-02" db="EMBL/GenBank/DDBJ databases">
        <title>Comparative genomics and transcriptomics to identify genetic mechanisms underlying the emergence of carbapenem resistant Acinetobacter baumannii (CRAb).</title>
        <authorList>
            <person name="Harris A.D."/>
            <person name="Johnson K.J."/>
            <person name="George J."/>
            <person name="Shefchek K."/>
            <person name="Daugherty S.C."/>
            <person name="Parankush S."/>
            <person name="Sadzewicz L."/>
            <person name="Tallon L."/>
            <person name="Sengamalay N."/>
            <person name="Hazen T.H."/>
            <person name="Rasko D.A."/>
        </authorList>
    </citation>
    <scope>NUCLEOTIDE SEQUENCE [LARGE SCALE GENOMIC DNA]</scope>
    <source>
        <strain evidence="2 3">1295743</strain>
    </source>
</reference>
<dbReference type="EC" id="3.4.21.-" evidence="2"/>
<organism evidence="2 3">
    <name type="scientific">Acinetobacter baumannii (strain 1295743)</name>
    <dbReference type="NCBI Taxonomy" id="1310613"/>
    <lineage>
        <taxon>Bacteria</taxon>
        <taxon>Pseudomonadati</taxon>
        <taxon>Pseudomonadota</taxon>
        <taxon>Gammaproteobacteria</taxon>
        <taxon>Moraxellales</taxon>
        <taxon>Moraxellaceae</taxon>
        <taxon>Acinetobacter</taxon>
        <taxon>Acinetobacter calcoaceticus/baumannii complex</taxon>
    </lineage>
</organism>
<name>A0A009HZI0_ACIB9</name>
<dbReference type="PATRIC" id="fig|1310613.3.peg.3616"/>
<dbReference type="EMBL" id="JEWH01000074">
    <property type="protein sequence ID" value="EXB03766.1"/>
    <property type="molecule type" value="Genomic_DNA"/>
</dbReference>